<dbReference type="GO" id="GO:0016491">
    <property type="term" value="F:oxidoreductase activity"/>
    <property type="evidence" value="ECO:0007669"/>
    <property type="project" value="UniProtKB-KW"/>
</dbReference>
<dbReference type="STRING" id="1891926.Fuma_01048"/>
<evidence type="ECO:0000256" key="3">
    <source>
        <dbReference type="RuleBase" id="RU000363"/>
    </source>
</evidence>
<dbReference type="Proteomes" id="UP000187735">
    <property type="component" value="Chromosome"/>
</dbReference>
<keyword evidence="7" id="KW-1185">Reference proteome</keyword>
<feature type="region of interest" description="Disordered" evidence="4">
    <location>
        <begin position="274"/>
        <end position="296"/>
    </location>
</feature>
<evidence type="ECO:0000313" key="6">
    <source>
        <dbReference type="EMBL" id="APZ91460.1"/>
    </source>
</evidence>
<dbReference type="EC" id="1.-.-.-" evidence="6"/>
<proteinExistence type="inferred from homology"/>
<dbReference type="GO" id="GO:0016020">
    <property type="term" value="C:membrane"/>
    <property type="evidence" value="ECO:0007669"/>
    <property type="project" value="TreeGrafter"/>
</dbReference>
<sequence length="296" mass="32597">MKTFQNKTVFLTGAASGIGRELALQLAALDCHLYLVDVDSDGLNRLVSDIGERTQHTWSSVCDLSKPEQVATTLKEFDQQADVIDIVINNAGVAYYGPTESMTSQQWDWLMNINLLAPIQITNHFLPQLMTRPEAHIANMCSIAGLVAGGRFSAYHTSKFGMIGFTEALRAEYGRKGIGVSAICPGPVLTKLYDAAASSSKDRKVPSPPAWASTSPERVAKLTINAMRKNKRQVLITPMAHGLASLKRLMPGVIDFANQVSRKKRKRLAELQRLEEERLAGVSRDDDSRQTERRAA</sequence>
<dbReference type="KEGG" id="fmr:Fuma_01048"/>
<comment type="similarity">
    <text evidence="1 3">Belongs to the short-chain dehydrogenases/reductases (SDR) family.</text>
</comment>
<dbReference type="InterPro" id="IPR057326">
    <property type="entry name" value="KR_dom"/>
</dbReference>
<dbReference type="CDD" id="cd05233">
    <property type="entry name" value="SDR_c"/>
    <property type="match status" value="1"/>
</dbReference>
<dbReference type="AlphaFoldDB" id="A0A1P8WBL8"/>
<reference evidence="6 7" key="1">
    <citation type="journal article" date="2016" name="Front. Microbiol.">
        <title>Fuerstia marisgermanicae gen. nov., sp. nov., an Unusual Member of the Phylum Planctomycetes from the German Wadden Sea.</title>
        <authorList>
            <person name="Kohn T."/>
            <person name="Heuer A."/>
            <person name="Jogler M."/>
            <person name="Vollmers J."/>
            <person name="Boedeker C."/>
            <person name="Bunk B."/>
            <person name="Rast P."/>
            <person name="Borchert D."/>
            <person name="Glockner I."/>
            <person name="Freese H.M."/>
            <person name="Klenk H.P."/>
            <person name="Overmann J."/>
            <person name="Kaster A.K."/>
            <person name="Rohde M."/>
            <person name="Wiegand S."/>
            <person name="Jogler C."/>
        </authorList>
    </citation>
    <scope>NUCLEOTIDE SEQUENCE [LARGE SCALE GENOMIC DNA]</scope>
    <source>
        <strain evidence="6 7">NH11</strain>
    </source>
</reference>
<dbReference type="EMBL" id="CP017641">
    <property type="protein sequence ID" value="APZ91460.1"/>
    <property type="molecule type" value="Genomic_DNA"/>
</dbReference>
<dbReference type="OrthoDB" id="9810734at2"/>
<dbReference type="PRINTS" id="PR00081">
    <property type="entry name" value="GDHRDH"/>
</dbReference>
<evidence type="ECO:0000259" key="5">
    <source>
        <dbReference type="SMART" id="SM00822"/>
    </source>
</evidence>
<evidence type="ECO:0000256" key="4">
    <source>
        <dbReference type="SAM" id="MobiDB-lite"/>
    </source>
</evidence>
<dbReference type="PRINTS" id="PR00080">
    <property type="entry name" value="SDRFAMILY"/>
</dbReference>
<dbReference type="RefSeq" id="WP_077023220.1">
    <property type="nucleotide sequence ID" value="NZ_CP017641.1"/>
</dbReference>
<dbReference type="SMART" id="SM00822">
    <property type="entry name" value="PKS_KR"/>
    <property type="match status" value="1"/>
</dbReference>
<dbReference type="PANTHER" id="PTHR44196">
    <property type="entry name" value="DEHYDROGENASE/REDUCTASE SDR FAMILY MEMBER 7B"/>
    <property type="match status" value="1"/>
</dbReference>
<dbReference type="InterPro" id="IPR002347">
    <property type="entry name" value="SDR_fam"/>
</dbReference>
<feature type="domain" description="Ketoreductase" evidence="5">
    <location>
        <begin position="7"/>
        <end position="191"/>
    </location>
</feature>
<accession>A0A1P8WBL8</accession>
<dbReference type="PANTHER" id="PTHR44196:SF1">
    <property type="entry name" value="DEHYDROGENASE_REDUCTASE SDR FAMILY MEMBER 7B"/>
    <property type="match status" value="1"/>
</dbReference>
<dbReference type="SUPFAM" id="SSF51735">
    <property type="entry name" value="NAD(P)-binding Rossmann-fold domains"/>
    <property type="match status" value="1"/>
</dbReference>
<evidence type="ECO:0000313" key="7">
    <source>
        <dbReference type="Proteomes" id="UP000187735"/>
    </source>
</evidence>
<dbReference type="Pfam" id="PF00106">
    <property type="entry name" value="adh_short"/>
    <property type="match status" value="1"/>
</dbReference>
<organism evidence="6 7">
    <name type="scientific">Fuerstiella marisgermanici</name>
    <dbReference type="NCBI Taxonomy" id="1891926"/>
    <lineage>
        <taxon>Bacteria</taxon>
        <taxon>Pseudomonadati</taxon>
        <taxon>Planctomycetota</taxon>
        <taxon>Planctomycetia</taxon>
        <taxon>Planctomycetales</taxon>
        <taxon>Planctomycetaceae</taxon>
        <taxon>Fuerstiella</taxon>
    </lineage>
</organism>
<gene>
    <name evidence="6" type="primary">sadH</name>
    <name evidence="6" type="ORF">Fuma_01048</name>
</gene>
<dbReference type="Gene3D" id="3.40.50.720">
    <property type="entry name" value="NAD(P)-binding Rossmann-like Domain"/>
    <property type="match status" value="1"/>
</dbReference>
<name>A0A1P8WBL8_9PLAN</name>
<protein>
    <submittedName>
        <fullName evidence="6">Oxidoreductase SadH</fullName>
        <ecNumber evidence="6">1.-.-.-</ecNumber>
    </submittedName>
</protein>
<keyword evidence="2 6" id="KW-0560">Oxidoreductase</keyword>
<evidence type="ECO:0000256" key="2">
    <source>
        <dbReference type="ARBA" id="ARBA00023002"/>
    </source>
</evidence>
<evidence type="ECO:0000256" key="1">
    <source>
        <dbReference type="ARBA" id="ARBA00006484"/>
    </source>
</evidence>
<dbReference type="InterPro" id="IPR036291">
    <property type="entry name" value="NAD(P)-bd_dom_sf"/>
</dbReference>